<organism evidence="9 10">
    <name type="scientific">Oscillibacter hominis</name>
    <dbReference type="NCBI Taxonomy" id="2763056"/>
    <lineage>
        <taxon>Bacteria</taxon>
        <taxon>Bacillati</taxon>
        <taxon>Bacillota</taxon>
        <taxon>Clostridia</taxon>
        <taxon>Eubacteriales</taxon>
        <taxon>Oscillospiraceae</taxon>
        <taxon>Oscillibacter</taxon>
    </lineage>
</organism>
<dbReference type="InterPro" id="IPR035906">
    <property type="entry name" value="MetI-like_sf"/>
</dbReference>
<feature type="transmembrane region" description="Helical" evidence="7">
    <location>
        <begin position="9"/>
        <end position="30"/>
    </location>
</feature>
<gene>
    <name evidence="9" type="ORF">H8790_12695</name>
</gene>
<keyword evidence="2 7" id="KW-0813">Transport</keyword>
<name>A0A7G9B400_9FIRM</name>
<sequence length="310" mass="33880">MLKYIGKRLLILIPVLLGVSFLVFGILAMMPADVASVQLGVSATPEGIEKWNEEHGLNDPFLERYVTYMGGLLTGDPGVSWSSNTPIKTEFLQRIPSTMALTAGTIVLVILLGVPVGILSAIKQYSIFDNISRLLAMLLTSLPAFWLGLLLILKFSLDPNWFPATGGGSVTHYVLPWITLSAAMAAQMIRMTRSTMLEVIRADYVQTARAKGAKPMRVVMIHELRNALLPMVTVIGIILGQTLGGAIVTETIFALPGVGTYLLQGIFKYDMPVVMIGVLFIAAVIGVINLLIDILYMYIDPRLRSQFVKN</sequence>
<dbReference type="PROSITE" id="PS50928">
    <property type="entry name" value="ABC_TM1"/>
    <property type="match status" value="1"/>
</dbReference>
<evidence type="ECO:0000256" key="1">
    <source>
        <dbReference type="ARBA" id="ARBA00004651"/>
    </source>
</evidence>
<dbReference type="SUPFAM" id="SSF161098">
    <property type="entry name" value="MetI-like"/>
    <property type="match status" value="1"/>
</dbReference>
<feature type="transmembrane region" description="Helical" evidence="7">
    <location>
        <begin position="99"/>
        <end position="122"/>
    </location>
</feature>
<keyword evidence="6 7" id="KW-0472">Membrane</keyword>
<feature type="transmembrane region" description="Helical" evidence="7">
    <location>
        <begin position="273"/>
        <end position="299"/>
    </location>
</feature>
<feature type="transmembrane region" description="Helical" evidence="7">
    <location>
        <begin position="227"/>
        <end position="253"/>
    </location>
</feature>
<feature type="domain" description="ABC transmembrane type-1" evidence="8">
    <location>
        <begin position="95"/>
        <end position="292"/>
    </location>
</feature>
<evidence type="ECO:0000256" key="4">
    <source>
        <dbReference type="ARBA" id="ARBA00022692"/>
    </source>
</evidence>
<keyword evidence="5 7" id="KW-1133">Transmembrane helix</keyword>
<dbReference type="InterPro" id="IPR045621">
    <property type="entry name" value="BPD_transp_1_N"/>
</dbReference>
<dbReference type="GO" id="GO:0055085">
    <property type="term" value="P:transmembrane transport"/>
    <property type="evidence" value="ECO:0007669"/>
    <property type="project" value="InterPro"/>
</dbReference>
<feature type="transmembrane region" description="Helical" evidence="7">
    <location>
        <begin position="134"/>
        <end position="153"/>
    </location>
</feature>
<evidence type="ECO:0000313" key="9">
    <source>
        <dbReference type="EMBL" id="QNL44281.1"/>
    </source>
</evidence>
<dbReference type="EMBL" id="CP060490">
    <property type="protein sequence ID" value="QNL44281.1"/>
    <property type="molecule type" value="Genomic_DNA"/>
</dbReference>
<dbReference type="AlphaFoldDB" id="A0A7G9B400"/>
<dbReference type="KEGG" id="ohi:H8790_12695"/>
<evidence type="ECO:0000256" key="7">
    <source>
        <dbReference type="RuleBase" id="RU363032"/>
    </source>
</evidence>
<dbReference type="CDD" id="cd06261">
    <property type="entry name" value="TM_PBP2"/>
    <property type="match status" value="1"/>
</dbReference>
<dbReference type="RefSeq" id="WP_187332882.1">
    <property type="nucleotide sequence ID" value="NZ_CP060490.1"/>
</dbReference>
<evidence type="ECO:0000256" key="6">
    <source>
        <dbReference type="ARBA" id="ARBA00023136"/>
    </source>
</evidence>
<evidence type="ECO:0000259" key="8">
    <source>
        <dbReference type="PROSITE" id="PS50928"/>
    </source>
</evidence>
<dbReference type="GO" id="GO:0005886">
    <property type="term" value="C:plasma membrane"/>
    <property type="evidence" value="ECO:0007669"/>
    <property type="project" value="UniProtKB-SubCell"/>
</dbReference>
<evidence type="ECO:0000256" key="2">
    <source>
        <dbReference type="ARBA" id="ARBA00022448"/>
    </source>
</evidence>
<accession>A0A7G9B400</accession>
<dbReference type="InterPro" id="IPR000515">
    <property type="entry name" value="MetI-like"/>
</dbReference>
<comment type="subcellular location">
    <subcellularLocation>
        <location evidence="1 7">Cell membrane</location>
        <topology evidence="1 7">Multi-pass membrane protein</topology>
    </subcellularLocation>
</comment>
<keyword evidence="10" id="KW-1185">Reference proteome</keyword>
<feature type="transmembrane region" description="Helical" evidence="7">
    <location>
        <begin position="173"/>
        <end position="191"/>
    </location>
</feature>
<dbReference type="Proteomes" id="UP000515960">
    <property type="component" value="Chromosome"/>
</dbReference>
<dbReference type="PANTHER" id="PTHR43163:SF6">
    <property type="entry name" value="DIPEPTIDE TRANSPORT SYSTEM PERMEASE PROTEIN DPPB-RELATED"/>
    <property type="match status" value="1"/>
</dbReference>
<protein>
    <submittedName>
        <fullName evidence="9">ABC transporter permease</fullName>
    </submittedName>
</protein>
<evidence type="ECO:0000313" key="10">
    <source>
        <dbReference type="Proteomes" id="UP000515960"/>
    </source>
</evidence>
<keyword evidence="3" id="KW-1003">Cell membrane</keyword>
<dbReference type="Pfam" id="PF19300">
    <property type="entry name" value="BPD_transp_1_N"/>
    <property type="match status" value="1"/>
</dbReference>
<dbReference type="PANTHER" id="PTHR43163">
    <property type="entry name" value="DIPEPTIDE TRANSPORT SYSTEM PERMEASE PROTEIN DPPB-RELATED"/>
    <property type="match status" value="1"/>
</dbReference>
<comment type="similarity">
    <text evidence="7">Belongs to the binding-protein-dependent transport system permease family.</text>
</comment>
<dbReference type="Gene3D" id="1.10.3720.10">
    <property type="entry name" value="MetI-like"/>
    <property type="match status" value="1"/>
</dbReference>
<reference evidence="9 10" key="1">
    <citation type="submission" date="2020-08" db="EMBL/GenBank/DDBJ databases">
        <authorList>
            <person name="Liu C."/>
            <person name="Sun Q."/>
        </authorList>
    </citation>
    <scope>NUCLEOTIDE SEQUENCE [LARGE SCALE GENOMIC DNA]</scope>
    <source>
        <strain evidence="9 10">NSJ-62</strain>
    </source>
</reference>
<proteinExistence type="inferred from homology"/>
<keyword evidence="4 7" id="KW-0812">Transmembrane</keyword>
<evidence type="ECO:0000256" key="5">
    <source>
        <dbReference type="ARBA" id="ARBA00022989"/>
    </source>
</evidence>
<evidence type="ECO:0000256" key="3">
    <source>
        <dbReference type="ARBA" id="ARBA00022475"/>
    </source>
</evidence>
<dbReference type="Pfam" id="PF00528">
    <property type="entry name" value="BPD_transp_1"/>
    <property type="match status" value="1"/>
</dbReference>